<accession>A0A6P8H9I0</accession>
<dbReference type="KEGG" id="aten:116289075"/>
<dbReference type="AlphaFoldDB" id="A0A6P8H9I0"/>
<keyword evidence="2" id="KW-1185">Reference proteome</keyword>
<gene>
    <name evidence="3" type="primary">LOC116289075</name>
</gene>
<proteinExistence type="predicted"/>
<dbReference type="GO" id="GO:0042799">
    <property type="term" value="F:histone H4K20 methyltransferase activity"/>
    <property type="evidence" value="ECO:0007669"/>
    <property type="project" value="TreeGrafter"/>
</dbReference>
<dbReference type="GO" id="GO:0006357">
    <property type="term" value="P:regulation of transcription by RNA polymerase II"/>
    <property type="evidence" value="ECO:0007669"/>
    <property type="project" value="TreeGrafter"/>
</dbReference>
<dbReference type="Gene3D" id="2.170.270.10">
    <property type="entry name" value="SET domain"/>
    <property type="match status" value="2"/>
</dbReference>
<dbReference type="InParanoid" id="A0A6P8H9I0"/>
<dbReference type="GO" id="GO:0005700">
    <property type="term" value="C:polytene chromosome"/>
    <property type="evidence" value="ECO:0007669"/>
    <property type="project" value="TreeGrafter"/>
</dbReference>
<dbReference type="PANTHER" id="PTHR46167">
    <property type="entry name" value="N-LYSINE METHYLTRANSFERASE KMT5A"/>
    <property type="match status" value="1"/>
</dbReference>
<dbReference type="GeneID" id="116289075"/>
<evidence type="ECO:0000313" key="2">
    <source>
        <dbReference type="Proteomes" id="UP000515163"/>
    </source>
</evidence>
<dbReference type="SUPFAM" id="SSF82199">
    <property type="entry name" value="SET domain"/>
    <property type="match status" value="1"/>
</dbReference>
<keyword evidence="1" id="KW-1133">Transmembrane helix</keyword>
<organism evidence="2 3">
    <name type="scientific">Actinia tenebrosa</name>
    <name type="common">Australian red waratah sea anemone</name>
    <dbReference type="NCBI Taxonomy" id="6105"/>
    <lineage>
        <taxon>Eukaryota</taxon>
        <taxon>Metazoa</taxon>
        <taxon>Cnidaria</taxon>
        <taxon>Anthozoa</taxon>
        <taxon>Hexacorallia</taxon>
        <taxon>Actiniaria</taxon>
        <taxon>Actiniidae</taxon>
        <taxon>Actinia</taxon>
    </lineage>
</organism>
<feature type="non-terminal residue" evidence="3">
    <location>
        <position position="1"/>
    </location>
</feature>
<reference evidence="3" key="1">
    <citation type="submission" date="2025-08" db="UniProtKB">
        <authorList>
            <consortium name="RefSeq"/>
        </authorList>
    </citation>
    <scope>IDENTIFICATION</scope>
    <source>
        <tissue evidence="3">Tentacle</tissue>
    </source>
</reference>
<dbReference type="RefSeq" id="XP_031551828.1">
    <property type="nucleotide sequence ID" value="XM_031695968.1"/>
</dbReference>
<dbReference type="GO" id="GO:0005634">
    <property type="term" value="C:nucleus"/>
    <property type="evidence" value="ECO:0007669"/>
    <property type="project" value="TreeGrafter"/>
</dbReference>
<evidence type="ECO:0000256" key="1">
    <source>
        <dbReference type="SAM" id="Phobius"/>
    </source>
</evidence>
<dbReference type="Proteomes" id="UP000515163">
    <property type="component" value="Unplaced"/>
</dbReference>
<sequence length="223" mass="26347">HRGVPAPDDTLEWILRCEERPGLEAHYINDQIGRGVFATDNFEKDTFLLEYWGESIEVCKLQREKKEVINQMHICIIAKRNIIKGEELRYDYGIQDLPWRKKKGNHKMQNIKAPKSPLKSKEMNLHNSRLQMNLHNSSMEMKLHNSSLKMNLQNSSLEKISFRTLKNQTYSKHRQVFEKSQRNLILLTKFLARTRTVANGYWILALLVESYFLAYFTSYGKRN</sequence>
<keyword evidence="1" id="KW-0812">Transmembrane</keyword>
<evidence type="ECO:0000313" key="3">
    <source>
        <dbReference type="RefSeq" id="XP_031551828.1"/>
    </source>
</evidence>
<protein>
    <submittedName>
        <fullName evidence="3">Uncharacterized protein LOC116289075</fullName>
    </submittedName>
</protein>
<keyword evidence="1" id="KW-0472">Membrane</keyword>
<dbReference type="PANTHER" id="PTHR46167:SF1">
    <property type="entry name" value="N-LYSINE METHYLTRANSFERASE KMT5A"/>
    <property type="match status" value="1"/>
</dbReference>
<dbReference type="InterPro" id="IPR051760">
    <property type="entry name" value="KMT5A"/>
</dbReference>
<feature type="transmembrane region" description="Helical" evidence="1">
    <location>
        <begin position="200"/>
        <end position="219"/>
    </location>
</feature>
<name>A0A6P8H9I0_ACTTE</name>
<dbReference type="OrthoDB" id="5989306at2759"/>
<dbReference type="GO" id="GO:0043516">
    <property type="term" value="P:regulation of DNA damage response, signal transduction by p53 class mediator"/>
    <property type="evidence" value="ECO:0007669"/>
    <property type="project" value="TreeGrafter"/>
</dbReference>
<dbReference type="InterPro" id="IPR046341">
    <property type="entry name" value="SET_dom_sf"/>
</dbReference>